<dbReference type="InterPro" id="IPR039420">
    <property type="entry name" value="WalR-like"/>
</dbReference>
<proteinExistence type="predicted"/>
<comment type="caution">
    <text evidence="8">The sequence shown here is derived from an EMBL/GenBank/DDBJ whole genome shotgun (WGS) entry which is preliminary data.</text>
</comment>
<keyword evidence="9" id="KW-1185">Reference proteome</keyword>
<keyword evidence="2" id="KW-0805">Transcription regulation</keyword>
<dbReference type="GO" id="GO:0006355">
    <property type="term" value="P:regulation of DNA-templated transcription"/>
    <property type="evidence" value="ECO:0007669"/>
    <property type="project" value="InterPro"/>
</dbReference>
<dbReference type="PROSITE" id="PS50043">
    <property type="entry name" value="HTH_LUXR_2"/>
    <property type="match status" value="1"/>
</dbReference>
<keyword evidence="1 5" id="KW-0597">Phosphoprotein</keyword>
<dbReference type="SUPFAM" id="SSF46894">
    <property type="entry name" value="C-terminal effector domain of the bipartite response regulators"/>
    <property type="match status" value="1"/>
</dbReference>
<dbReference type="EMBL" id="SKFH01000046">
    <property type="protein sequence ID" value="TCZ65864.1"/>
    <property type="molecule type" value="Genomic_DNA"/>
</dbReference>
<dbReference type="InterPro" id="IPR000792">
    <property type="entry name" value="Tscrpt_reg_LuxR_C"/>
</dbReference>
<evidence type="ECO:0000256" key="4">
    <source>
        <dbReference type="ARBA" id="ARBA00023163"/>
    </source>
</evidence>
<evidence type="ECO:0000256" key="2">
    <source>
        <dbReference type="ARBA" id="ARBA00023015"/>
    </source>
</evidence>
<evidence type="ECO:0000259" key="7">
    <source>
        <dbReference type="PROSITE" id="PS50110"/>
    </source>
</evidence>
<reference evidence="8 9" key="1">
    <citation type="submission" date="2019-03" db="EMBL/GenBank/DDBJ databases">
        <authorList>
            <person name="Kim M.K.M."/>
        </authorList>
    </citation>
    <scope>NUCLEOTIDE SEQUENCE [LARGE SCALE GENOMIC DNA]</scope>
    <source>
        <strain evidence="8 9">17J68-15</strain>
    </source>
</reference>
<sequence length="236" mass="26488">MNQTDDRTGEDALAPGAAEDRPIRLLIADDHEIFRDGFRVMLRKNPDLELVGEAADGEHLLAMVEFCKPDVVITDIRMPNIDGVAATRLLQHSHPDLPVIGLSTYDEEQVIVDMLEAGARGYLLKNASKEEIFTAVDMVHRGEVYFCASTSPRLAELIAKSSFNPFRRRPSAEINDREKEIIRLICQEFSSKEIALQLNNSVRTVESYRDRLLDKIGARNVAGLVVYAIKHGIYKP</sequence>
<dbReference type="SUPFAM" id="SSF52172">
    <property type="entry name" value="CheY-like"/>
    <property type="match status" value="1"/>
</dbReference>
<feature type="domain" description="Response regulatory" evidence="7">
    <location>
        <begin position="24"/>
        <end position="140"/>
    </location>
</feature>
<organism evidence="8 9">
    <name type="scientific">Flaviaesturariibacter aridisoli</name>
    <dbReference type="NCBI Taxonomy" id="2545761"/>
    <lineage>
        <taxon>Bacteria</taxon>
        <taxon>Pseudomonadati</taxon>
        <taxon>Bacteroidota</taxon>
        <taxon>Chitinophagia</taxon>
        <taxon>Chitinophagales</taxon>
        <taxon>Chitinophagaceae</taxon>
        <taxon>Flaviaestuariibacter</taxon>
    </lineage>
</organism>
<dbReference type="SMART" id="SM00448">
    <property type="entry name" value="REC"/>
    <property type="match status" value="1"/>
</dbReference>
<dbReference type="OrthoDB" id="9797341at2"/>
<dbReference type="PRINTS" id="PR00038">
    <property type="entry name" value="HTHLUXR"/>
</dbReference>
<name>A0A4R4DSU0_9BACT</name>
<dbReference type="PANTHER" id="PTHR43214">
    <property type="entry name" value="TWO-COMPONENT RESPONSE REGULATOR"/>
    <property type="match status" value="1"/>
</dbReference>
<accession>A0A4R4DSU0</accession>
<dbReference type="CDD" id="cd17535">
    <property type="entry name" value="REC_NarL-like"/>
    <property type="match status" value="1"/>
</dbReference>
<dbReference type="Gene3D" id="3.40.50.2300">
    <property type="match status" value="1"/>
</dbReference>
<dbReference type="InterPro" id="IPR011006">
    <property type="entry name" value="CheY-like_superfamily"/>
</dbReference>
<dbReference type="Pfam" id="PF00196">
    <property type="entry name" value="GerE"/>
    <property type="match status" value="1"/>
</dbReference>
<keyword evidence="4" id="KW-0804">Transcription</keyword>
<dbReference type="InterPro" id="IPR058245">
    <property type="entry name" value="NreC/VraR/RcsB-like_REC"/>
</dbReference>
<feature type="modified residue" description="4-aspartylphosphate" evidence="5">
    <location>
        <position position="75"/>
    </location>
</feature>
<dbReference type="SMART" id="SM00421">
    <property type="entry name" value="HTH_LUXR"/>
    <property type="match status" value="1"/>
</dbReference>
<evidence type="ECO:0000313" key="8">
    <source>
        <dbReference type="EMBL" id="TCZ65864.1"/>
    </source>
</evidence>
<feature type="domain" description="HTH luxR-type" evidence="6">
    <location>
        <begin position="167"/>
        <end position="232"/>
    </location>
</feature>
<dbReference type="InterPro" id="IPR016032">
    <property type="entry name" value="Sig_transdc_resp-reg_C-effctor"/>
</dbReference>
<dbReference type="PANTHER" id="PTHR43214:SF41">
    <property type="entry name" value="NITRATE_NITRITE RESPONSE REGULATOR PROTEIN NARP"/>
    <property type="match status" value="1"/>
</dbReference>
<dbReference type="InterPro" id="IPR001789">
    <property type="entry name" value="Sig_transdc_resp-reg_receiver"/>
</dbReference>
<gene>
    <name evidence="8" type="ORF">E0486_17020</name>
</gene>
<dbReference type="Pfam" id="PF00072">
    <property type="entry name" value="Response_reg"/>
    <property type="match status" value="1"/>
</dbReference>
<dbReference type="CDD" id="cd06170">
    <property type="entry name" value="LuxR_C_like"/>
    <property type="match status" value="1"/>
</dbReference>
<keyword evidence="3" id="KW-0238">DNA-binding</keyword>
<dbReference type="GO" id="GO:0003677">
    <property type="term" value="F:DNA binding"/>
    <property type="evidence" value="ECO:0007669"/>
    <property type="project" value="UniProtKB-KW"/>
</dbReference>
<dbReference type="Proteomes" id="UP000295164">
    <property type="component" value="Unassembled WGS sequence"/>
</dbReference>
<dbReference type="PROSITE" id="PS50110">
    <property type="entry name" value="RESPONSE_REGULATORY"/>
    <property type="match status" value="1"/>
</dbReference>
<dbReference type="AlphaFoldDB" id="A0A4R4DSU0"/>
<protein>
    <submittedName>
        <fullName evidence="8">Response regulator transcription factor</fullName>
    </submittedName>
</protein>
<evidence type="ECO:0000313" key="9">
    <source>
        <dbReference type="Proteomes" id="UP000295164"/>
    </source>
</evidence>
<evidence type="ECO:0000256" key="3">
    <source>
        <dbReference type="ARBA" id="ARBA00023125"/>
    </source>
</evidence>
<evidence type="ECO:0000256" key="1">
    <source>
        <dbReference type="ARBA" id="ARBA00022553"/>
    </source>
</evidence>
<evidence type="ECO:0000259" key="6">
    <source>
        <dbReference type="PROSITE" id="PS50043"/>
    </source>
</evidence>
<dbReference type="RefSeq" id="WP_131854004.1">
    <property type="nucleotide sequence ID" value="NZ_SKFH01000046.1"/>
</dbReference>
<dbReference type="GO" id="GO:0000160">
    <property type="term" value="P:phosphorelay signal transduction system"/>
    <property type="evidence" value="ECO:0007669"/>
    <property type="project" value="InterPro"/>
</dbReference>
<evidence type="ECO:0000256" key="5">
    <source>
        <dbReference type="PROSITE-ProRule" id="PRU00169"/>
    </source>
</evidence>